<evidence type="ECO:0000256" key="3">
    <source>
        <dbReference type="SAM" id="SignalP"/>
    </source>
</evidence>
<feature type="chain" id="PRO_5045481581" evidence="3">
    <location>
        <begin position="29"/>
        <end position="237"/>
    </location>
</feature>
<evidence type="ECO:0000259" key="4">
    <source>
        <dbReference type="Pfam" id="PF07987"/>
    </source>
</evidence>
<feature type="transmembrane region" description="Helical" evidence="2">
    <location>
        <begin position="209"/>
        <end position="232"/>
    </location>
</feature>
<gene>
    <name evidence="5" type="ORF">J2Z69_002631</name>
</gene>
<accession>A0ABS4JKI0</accession>
<feature type="compositionally biased region" description="Polar residues" evidence="1">
    <location>
        <begin position="149"/>
        <end position="162"/>
    </location>
</feature>
<name>A0ABS4JKI0_9BACL</name>
<keyword evidence="2" id="KW-0472">Membrane</keyword>
<evidence type="ECO:0000256" key="1">
    <source>
        <dbReference type="SAM" id="MobiDB-lite"/>
    </source>
</evidence>
<keyword evidence="3" id="KW-0732">Signal</keyword>
<dbReference type="EMBL" id="JAGGLD010000004">
    <property type="protein sequence ID" value="MBP2001586.1"/>
    <property type="molecule type" value="Genomic_DNA"/>
</dbReference>
<feature type="signal peptide" evidence="3">
    <location>
        <begin position="1"/>
        <end position="28"/>
    </location>
</feature>
<dbReference type="Pfam" id="PF07987">
    <property type="entry name" value="DUF1775"/>
    <property type="match status" value="1"/>
</dbReference>
<evidence type="ECO:0000256" key="2">
    <source>
        <dbReference type="SAM" id="Phobius"/>
    </source>
</evidence>
<protein>
    <submittedName>
        <fullName evidence="5">Uncharacterized protein YcnI</fullName>
    </submittedName>
</protein>
<dbReference type="Gene3D" id="2.60.40.2230">
    <property type="entry name" value="Uncharacterised protein YcnI-like PF07987, DUF1775"/>
    <property type="match status" value="1"/>
</dbReference>
<sequence length="237" mass="25299">MTIKLTRIMTTFSSMAVGALLFAGVASAHVTVSPTTSEPKAYETYSIKIPVEKDVATTKIALKIPANADFKNYQPVPGWKVETTKDSAGKITNVTWTAVGEGILAGQFQQFNFVAQNPAKDATLNWDAFQYYKDGTIVEWTGDGGESPHSVTQITASTSSTPAEPAKDEHAATPNTNTNVNKDTNTGNAVADNSSAEPVTTEWSSGQTVAVVLSALALVASLVSLWVSILFVRKIRR</sequence>
<dbReference type="InterPro" id="IPR012533">
    <property type="entry name" value="YcnI-copper_dom"/>
</dbReference>
<dbReference type="InterPro" id="IPR038507">
    <property type="entry name" value="YcnI-like_sf"/>
</dbReference>
<reference evidence="5 6" key="1">
    <citation type="submission" date="2021-03" db="EMBL/GenBank/DDBJ databases">
        <title>Genomic Encyclopedia of Type Strains, Phase IV (KMG-IV): sequencing the most valuable type-strain genomes for metagenomic binning, comparative biology and taxonomic classification.</title>
        <authorList>
            <person name="Goeker M."/>
        </authorList>
    </citation>
    <scope>NUCLEOTIDE SEQUENCE [LARGE SCALE GENOMIC DNA]</scope>
    <source>
        <strain evidence="5 6">DSM 26806</strain>
    </source>
</reference>
<comment type="caution">
    <text evidence="5">The sequence shown here is derived from an EMBL/GenBank/DDBJ whole genome shotgun (WGS) entry which is preliminary data.</text>
</comment>
<dbReference type="RefSeq" id="WP_209863179.1">
    <property type="nucleotide sequence ID" value="NZ_JAGGLD010000004.1"/>
</dbReference>
<feature type="region of interest" description="Disordered" evidence="1">
    <location>
        <begin position="145"/>
        <end position="199"/>
    </location>
</feature>
<dbReference type="Proteomes" id="UP001519288">
    <property type="component" value="Unassembled WGS sequence"/>
</dbReference>
<feature type="domain" description="YncI copper-binding" evidence="4">
    <location>
        <begin position="29"/>
        <end position="144"/>
    </location>
</feature>
<keyword evidence="6" id="KW-1185">Reference proteome</keyword>
<keyword evidence="2" id="KW-1133">Transmembrane helix</keyword>
<proteinExistence type="predicted"/>
<keyword evidence="2" id="KW-0812">Transmembrane</keyword>
<feature type="compositionally biased region" description="Low complexity" evidence="1">
    <location>
        <begin position="173"/>
        <end position="188"/>
    </location>
</feature>
<organism evidence="5 6">
    <name type="scientific">Paenibacillus shirakamiensis</name>
    <dbReference type="NCBI Taxonomy" id="1265935"/>
    <lineage>
        <taxon>Bacteria</taxon>
        <taxon>Bacillati</taxon>
        <taxon>Bacillota</taxon>
        <taxon>Bacilli</taxon>
        <taxon>Bacillales</taxon>
        <taxon>Paenibacillaceae</taxon>
        <taxon>Paenibacillus</taxon>
    </lineage>
</organism>
<dbReference type="CDD" id="cd08545">
    <property type="entry name" value="YcnI_like"/>
    <property type="match status" value="1"/>
</dbReference>
<evidence type="ECO:0000313" key="6">
    <source>
        <dbReference type="Proteomes" id="UP001519288"/>
    </source>
</evidence>
<evidence type="ECO:0000313" key="5">
    <source>
        <dbReference type="EMBL" id="MBP2001586.1"/>
    </source>
</evidence>